<evidence type="ECO:0000256" key="5">
    <source>
        <dbReference type="SAM" id="MobiDB-lite"/>
    </source>
</evidence>
<keyword evidence="2" id="KW-0547">Nucleotide-binding</keyword>
<comment type="similarity">
    <text evidence="1">Belongs to the CbxX/CfxQ family.</text>
</comment>
<feature type="region of interest" description="Disordered" evidence="5">
    <location>
        <begin position="201"/>
        <end position="273"/>
    </location>
</feature>
<evidence type="ECO:0000256" key="2">
    <source>
        <dbReference type="ARBA" id="ARBA00022741"/>
    </source>
</evidence>
<dbReference type="Gene3D" id="3.40.50.300">
    <property type="entry name" value="P-loop containing nucleotide triphosphate hydrolases"/>
    <property type="match status" value="1"/>
</dbReference>
<evidence type="ECO:0000256" key="1">
    <source>
        <dbReference type="ARBA" id="ARBA00010378"/>
    </source>
</evidence>
<feature type="coiled-coil region" evidence="4">
    <location>
        <begin position="329"/>
        <end position="383"/>
    </location>
</feature>
<dbReference type="InterPro" id="IPR050773">
    <property type="entry name" value="CbxX/CfxQ_RuBisCO_ESX"/>
</dbReference>
<dbReference type="InterPro" id="IPR003959">
    <property type="entry name" value="ATPase_AAA_core"/>
</dbReference>
<sequence>MGKCSATDLIGQYVGQTGPKVQKKLESAMGKVLFIDEAYRLAEGHFATEALDEIVDCMTNPKYAKKMIIIFAGYDKDIDRLLSTNPGLTSRFPETVFFKHMEPTTCLELLVKDLQRRQKVPLDLSVISHPLPEFEKQILELFTKLSELESWGNGRDVKTLGDTMFRSLMSTPGDTTSALVLTSSLVLGTIQDMLEERYRRNEAVGTSRFPHKLPYRRVGQPTDQQQQRPPQAYASDSSTAKTSSNATGAQSSATKAGKGNTQDPVSEIRKEESSEVPLDFMFKVKRDPGVSDAVWEELERDKQSFVARERDYKLRQEEQQKEEQRIKDLIRAEAAAADEKERRQAEQKRIEAELERRRKDAELAAIEEQRAKEKKVQRKLKELGPCPAGYMWIKQSVGYRCAGGSHFLSDSQLGL</sequence>
<dbReference type="PRINTS" id="PR00819">
    <property type="entry name" value="CBXCFQXSUPER"/>
</dbReference>
<dbReference type="Proteomes" id="UP001521222">
    <property type="component" value="Unassembled WGS sequence"/>
</dbReference>
<accession>A0ABR3RG03</accession>
<dbReference type="PANTHER" id="PTHR43392">
    <property type="entry name" value="AAA-TYPE ATPASE FAMILY PROTEIN / ANKYRIN REPEAT FAMILY PROTEIN"/>
    <property type="match status" value="1"/>
</dbReference>
<reference evidence="7 8" key="1">
    <citation type="submission" date="2024-02" db="EMBL/GenBank/DDBJ databases">
        <title>De novo assembly and annotation of 12 fungi associated with fruit tree decline syndrome in Ontario, Canada.</title>
        <authorList>
            <person name="Sulman M."/>
            <person name="Ellouze W."/>
            <person name="Ilyukhin E."/>
        </authorList>
    </citation>
    <scope>NUCLEOTIDE SEQUENCE [LARGE SCALE GENOMIC DNA]</scope>
    <source>
        <strain evidence="7 8">M97-236</strain>
    </source>
</reference>
<gene>
    <name evidence="7" type="ORF">SLS59_004483</name>
</gene>
<dbReference type="PANTHER" id="PTHR43392:SF2">
    <property type="entry name" value="AAA-TYPE ATPASE FAMILY PROTEIN _ ANKYRIN REPEAT FAMILY PROTEIN"/>
    <property type="match status" value="1"/>
</dbReference>
<name>A0ABR3RG03_9PLEO</name>
<evidence type="ECO:0000256" key="3">
    <source>
        <dbReference type="ARBA" id="ARBA00022840"/>
    </source>
</evidence>
<feature type="compositionally biased region" description="Polar residues" evidence="5">
    <location>
        <begin position="234"/>
        <end position="264"/>
    </location>
</feature>
<keyword evidence="4" id="KW-0175">Coiled coil</keyword>
<evidence type="ECO:0000256" key="4">
    <source>
        <dbReference type="SAM" id="Coils"/>
    </source>
</evidence>
<feature type="compositionally biased region" description="Low complexity" evidence="5">
    <location>
        <begin position="220"/>
        <end position="231"/>
    </location>
</feature>
<evidence type="ECO:0000313" key="8">
    <source>
        <dbReference type="Proteomes" id="UP001521222"/>
    </source>
</evidence>
<protein>
    <recommendedName>
        <fullName evidence="6">ATPase AAA-type core domain-containing protein</fullName>
    </recommendedName>
</protein>
<keyword evidence="8" id="KW-1185">Reference proteome</keyword>
<evidence type="ECO:0000313" key="7">
    <source>
        <dbReference type="EMBL" id="KAL1603386.1"/>
    </source>
</evidence>
<keyword evidence="3" id="KW-0067">ATP-binding</keyword>
<dbReference type="InterPro" id="IPR000641">
    <property type="entry name" value="CbxX/CfxQ"/>
</dbReference>
<feature type="domain" description="ATPase AAA-type core" evidence="6">
    <location>
        <begin position="4"/>
        <end position="98"/>
    </location>
</feature>
<proteinExistence type="inferred from homology"/>
<organism evidence="7 8">
    <name type="scientific">Nothophoma quercina</name>
    <dbReference type="NCBI Taxonomy" id="749835"/>
    <lineage>
        <taxon>Eukaryota</taxon>
        <taxon>Fungi</taxon>
        <taxon>Dikarya</taxon>
        <taxon>Ascomycota</taxon>
        <taxon>Pezizomycotina</taxon>
        <taxon>Dothideomycetes</taxon>
        <taxon>Pleosporomycetidae</taxon>
        <taxon>Pleosporales</taxon>
        <taxon>Pleosporineae</taxon>
        <taxon>Didymellaceae</taxon>
        <taxon>Nothophoma</taxon>
    </lineage>
</organism>
<dbReference type="InterPro" id="IPR027417">
    <property type="entry name" value="P-loop_NTPase"/>
</dbReference>
<dbReference type="EMBL" id="JAKIXB020000012">
    <property type="protein sequence ID" value="KAL1603386.1"/>
    <property type="molecule type" value="Genomic_DNA"/>
</dbReference>
<comment type="caution">
    <text evidence="7">The sequence shown here is derived from an EMBL/GenBank/DDBJ whole genome shotgun (WGS) entry which is preliminary data.</text>
</comment>
<dbReference type="SUPFAM" id="SSF52540">
    <property type="entry name" value="P-loop containing nucleoside triphosphate hydrolases"/>
    <property type="match status" value="1"/>
</dbReference>
<dbReference type="Pfam" id="PF00004">
    <property type="entry name" value="AAA"/>
    <property type="match status" value="1"/>
</dbReference>
<evidence type="ECO:0000259" key="6">
    <source>
        <dbReference type="Pfam" id="PF00004"/>
    </source>
</evidence>